<dbReference type="InterPro" id="IPR029074">
    <property type="entry name" value="Imm49"/>
</dbReference>
<dbReference type="EMBL" id="BSTK01000009">
    <property type="protein sequence ID" value="GLY88124.1"/>
    <property type="molecule type" value="Genomic_DNA"/>
</dbReference>
<name>A0A9W6S6S9_9ACTN</name>
<proteinExistence type="predicted"/>
<reference evidence="1" key="1">
    <citation type="submission" date="2023-03" db="EMBL/GenBank/DDBJ databases">
        <title>Actinoallomurus iriomotensis NBRC 103684.</title>
        <authorList>
            <person name="Ichikawa N."/>
            <person name="Sato H."/>
            <person name="Tonouchi N."/>
        </authorList>
    </citation>
    <scope>NUCLEOTIDE SEQUENCE</scope>
    <source>
        <strain evidence="1">NBRC 103684</strain>
    </source>
</reference>
<sequence length="266" mass="29009">MSRPTQSAGAGTVADLYARVERAATAADRTGAVGLPPLTEALLDYLDGLSALDPTLDHPHARPAVRTAARTTRKYFTACLRHTSPGQCELPLLNMSVGVSPDETLGGPFPHDWVQAFELALVCRSYVDADALYRQRFTLQHQDADTDLMLAYTAALVALWKRRQWPRNRKLRTEVKADLQPALEVLSGAPADSAWTPRVRVLGQLAAGKNADGELAAAVTSHTENGGRRIAWDLLALASLAEDLGLPMESESDFLPRHLRVWPADR</sequence>
<organism evidence="1 2">
    <name type="scientific">Actinoallomurus iriomotensis</name>
    <dbReference type="NCBI Taxonomy" id="478107"/>
    <lineage>
        <taxon>Bacteria</taxon>
        <taxon>Bacillati</taxon>
        <taxon>Actinomycetota</taxon>
        <taxon>Actinomycetes</taxon>
        <taxon>Streptosporangiales</taxon>
        <taxon>Thermomonosporaceae</taxon>
        <taxon>Actinoallomurus</taxon>
    </lineage>
</organism>
<keyword evidence="2" id="KW-1185">Reference proteome</keyword>
<evidence type="ECO:0000313" key="1">
    <source>
        <dbReference type="EMBL" id="GLY88124.1"/>
    </source>
</evidence>
<dbReference type="AlphaFoldDB" id="A0A9W6S6S9"/>
<evidence type="ECO:0000313" key="2">
    <source>
        <dbReference type="Proteomes" id="UP001165074"/>
    </source>
</evidence>
<comment type="caution">
    <text evidence="1">The sequence shown here is derived from an EMBL/GenBank/DDBJ whole genome shotgun (WGS) entry which is preliminary data.</text>
</comment>
<gene>
    <name evidence="1" type="ORF">Airi02_060530</name>
</gene>
<protein>
    <submittedName>
        <fullName evidence="1">Uncharacterized protein</fullName>
    </submittedName>
</protein>
<accession>A0A9W6S6S9</accession>
<dbReference type="Proteomes" id="UP001165074">
    <property type="component" value="Unassembled WGS sequence"/>
</dbReference>
<dbReference type="Pfam" id="PF15575">
    <property type="entry name" value="Imm49"/>
    <property type="match status" value="1"/>
</dbReference>
<dbReference type="RefSeq" id="WP_285577723.1">
    <property type="nucleotide sequence ID" value="NZ_BSTK01000009.1"/>
</dbReference>